<gene>
    <name evidence="3" type="ORF">ACFPFU_08385</name>
</gene>
<organism evidence="3 4">
    <name type="scientific">Negadavirga shengliensis</name>
    <dbReference type="NCBI Taxonomy" id="1389218"/>
    <lineage>
        <taxon>Bacteria</taxon>
        <taxon>Pseudomonadati</taxon>
        <taxon>Bacteroidota</taxon>
        <taxon>Cytophagia</taxon>
        <taxon>Cytophagales</taxon>
        <taxon>Cyclobacteriaceae</taxon>
        <taxon>Negadavirga</taxon>
    </lineage>
</organism>
<accession>A0ABV9SZ83</accession>
<evidence type="ECO:0000259" key="2">
    <source>
        <dbReference type="Pfam" id="PF04909"/>
    </source>
</evidence>
<proteinExistence type="inferred from homology"/>
<dbReference type="PANTHER" id="PTHR43569">
    <property type="entry name" value="AMIDOHYDROLASE"/>
    <property type="match status" value="1"/>
</dbReference>
<reference evidence="4" key="1">
    <citation type="journal article" date="2019" name="Int. J. Syst. Evol. Microbiol.">
        <title>The Global Catalogue of Microorganisms (GCM) 10K type strain sequencing project: providing services to taxonomists for standard genome sequencing and annotation.</title>
        <authorList>
            <consortium name="The Broad Institute Genomics Platform"/>
            <consortium name="The Broad Institute Genome Sequencing Center for Infectious Disease"/>
            <person name="Wu L."/>
            <person name="Ma J."/>
        </authorList>
    </citation>
    <scope>NUCLEOTIDE SEQUENCE [LARGE SCALE GENOMIC DNA]</scope>
    <source>
        <strain evidence="4">CGMCC 4.7466</strain>
    </source>
</reference>
<sequence length="282" mass="32233">MNIIDSHQHFWKYKPERYPWISGKMPALKKDFSPADLKPIYKVHGISGCVAVQAVQDEEENHFLLDLAASHSFIFGVVGWIDLQSPDLRERLNAYLPFQKLKGFRHVLQDEADPDFILRPDFQKGLEAIFEAGYSYDLLVYPHQLKGAIKTVKNFPEAAFVLDHIAKPDVRSNRLGEWEDLMEELAGSSSVFCKLSGMVTEADWDSWHVEDFFPYLDVVIEAFGEDRVMYGSDWPVCLLAADYGQVKDILDKYLEDYPDETKAKIWGGNAAGFYRLSPEING</sequence>
<dbReference type="Pfam" id="PF04909">
    <property type="entry name" value="Amidohydro_2"/>
    <property type="match status" value="1"/>
</dbReference>
<evidence type="ECO:0000313" key="4">
    <source>
        <dbReference type="Proteomes" id="UP001595818"/>
    </source>
</evidence>
<evidence type="ECO:0000256" key="1">
    <source>
        <dbReference type="ARBA" id="ARBA00038310"/>
    </source>
</evidence>
<dbReference type="InterPro" id="IPR006680">
    <property type="entry name" value="Amidohydro-rel"/>
</dbReference>
<name>A0ABV9SZ83_9BACT</name>
<dbReference type="EMBL" id="JBHSJJ010000004">
    <property type="protein sequence ID" value="MFC4871699.1"/>
    <property type="molecule type" value="Genomic_DNA"/>
</dbReference>
<comment type="caution">
    <text evidence="3">The sequence shown here is derived from an EMBL/GenBank/DDBJ whole genome shotgun (WGS) entry which is preliminary data.</text>
</comment>
<keyword evidence="4" id="KW-1185">Reference proteome</keyword>
<dbReference type="SUPFAM" id="SSF51556">
    <property type="entry name" value="Metallo-dependent hydrolases"/>
    <property type="match status" value="1"/>
</dbReference>
<dbReference type="Proteomes" id="UP001595818">
    <property type="component" value="Unassembled WGS sequence"/>
</dbReference>
<dbReference type="InterPro" id="IPR032466">
    <property type="entry name" value="Metal_Hydrolase"/>
</dbReference>
<evidence type="ECO:0000313" key="3">
    <source>
        <dbReference type="EMBL" id="MFC4871699.1"/>
    </source>
</evidence>
<dbReference type="Gene3D" id="3.20.20.140">
    <property type="entry name" value="Metal-dependent hydrolases"/>
    <property type="match status" value="1"/>
</dbReference>
<feature type="domain" description="Amidohydrolase-related" evidence="2">
    <location>
        <begin position="4"/>
        <end position="276"/>
    </location>
</feature>
<protein>
    <submittedName>
        <fullName evidence="3">Amidohydrolase family protein</fullName>
    </submittedName>
</protein>
<dbReference type="RefSeq" id="WP_377063421.1">
    <property type="nucleotide sequence ID" value="NZ_JBHSJJ010000004.1"/>
</dbReference>
<dbReference type="PANTHER" id="PTHR43569:SF2">
    <property type="entry name" value="AMIDOHYDROLASE-RELATED DOMAIN-CONTAINING PROTEIN"/>
    <property type="match status" value="1"/>
</dbReference>
<comment type="similarity">
    <text evidence="1">Belongs to the metallo-dependent hydrolases superfamily.</text>
</comment>
<dbReference type="InterPro" id="IPR052350">
    <property type="entry name" value="Metallo-dep_Lactonases"/>
</dbReference>